<gene>
    <name evidence="1" type="ORF">S03H2_60768</name>
</gene>
<feature type="non-terminal residue" evidence="1">
    <location>
        <position position="30"/>
    </location>
</feature>
<comment type="caution">
    <text evidence="1">The sequence shown here is derived from an EMBL/GenBank/DDBJ whole genome shotgun (WGS) entry which is preliminary data.</text>
</comment>
<accession>X1I7M4</accession>
<proteinExistence type="predicted"/>
<reference evidence="1" key="1">
    <citation type="journal article" date="2014" name="Front. Microbiol.">
        <title>High frequency of phylogenetically diverse reductive dehalogenase-homologous genes in deep subseafloor sedimentary metagenomes.</title>
        <authorList>
            <person name="Kawai M."/>
            <person name="Futagami T."/>
            <person name="Toyoda A."/>
            <person name="Takaki Y."/>
            <person name="Nishi S."/>
            <person name="Hori S."/>
            <person name="Arai W."/>
            <person name="Tsubouchi T."/>
            <person name="Morono Y."/>
            <person name="Uchiyama I."/>
            <person name="Ito T."/>
            <person name="Fujiyama A."/>
            <person name="Inagaki F."/>
            <person name="Takami H."/>
        </authorList>
    </citation>
    <scope>NUCLEOTIDE SEQUENCE</scope>
    <source>
        <strain evidence="1">Expedition CK06-06</strain>
    </source>
</reference>
<name>X1I7M4_9ZZZZ</name>
<sequence>MHPSKWNLYPLNLNLINYRNYNKNLTNNDL</sequence>
<evidence type="ECO:0000313" key="1">
    <source>
        <dbReference type="EMBL" id="GAH78401.1"/>
    </source>
</evidence>
<dbReference type="EMBL" id="BARU01039185">
    <property type="protein sequence ID" value="GAH78401.1"/>
    <property type="molecule type" value="Genomic_DNA"/>
</dbReference>
<protein>
    <submittedName>
        <fullName evidence="1">Uncharacterized protein</fullName>
    </submittedName>
</protein>
<organism evidence="1">
    <name type="scientific">marine sediment metagenome</name>
    <dbReference type="NCBI Taxonomy" id="412755"/>
    <lineage>
        <taxon>unclassified sequences</taxon>
        <taxon>metagenomes</taxon>
        <taxon>ecological metagenomes</taxon>
    </lineage>
</organism>
<dbReference type="AlphaFoldDB" id="X1I7M4"/>